<evidence type="ECO:0000313" key="3">
    <source>
        <dbReference type="Proteomes" id="UP000192578"/>
    </source>
</evidence>
<dbReference type="InterPro" id="IPR026776">
    <property type="entry name" value="UPF0729_C18orf32-like"/>
</dbReference>
<organism evidence="2 3">
    <name type="scientific">Hypsibius exemplaris</name>
    <name type="common">Freshwater tardigrade</name>
    <dbReference type="NCBI Taxonomy" id="2072580"/>
    <lineage>
        <taxon>Eukaryota</taxon>
        <taxon>Metazoa</taxon>
        <taxon>Ecdysozoa</taxon>
        <taxon>Tardigrada</taxon>
        <taxon>Eutardigrada</taxon>
        <taxon>Parachela</taxon>
        <taxon>Hypsibioidea</taxon>
        <taxon>Hypsibiidae</taxon>
        <taxon>Hypsibius</taxon>
    </lineage>
</organism>
<dbReference type="Pfam" id="PF14975">
    <property type="entry name" value="DUF4512"/>
    <property type="match status" value="1"/>
</dbReference>
<evidence type="ECO:0000313" key="2">
    <source>
        <dbReference type="EMBL" id="OQV16495.1"/>
    </source>
</evidence>
<dbReference type="Proteomes" id="UP000192578">
    <property type="component" value="Unassembled WGS sequence"/>
</dbReference>
<feature type="region of interest" description="Disordered" evidence="1">
    <location>
        <begin position="62"/>
        <end position="91"/>
    </location>
</feature>
<dbReference type="AlphaFoldDB" id="A0A1W0WMS9"/>
<keyword evidence="3" id="KW-1185">Reference proteome</keyword>
<feature type="compositionally biased region" description="Acidic residues" evidence="1">
    <location>
        <begin position="82"/>
        <end position="91"/>
    </location>
</feature>
<reference evidence="3" key="1">
    <citation type="submission" date="2017-01" db="EMBL/GenBank/DDBJ databases">
        <title>Comparative genomics of anhydrobiosis in the tardigrade Hypsibius dujardini.</title>
        <authorList>
            <person name="Yoshida Y."/>
            <person name="Koutsovoulos G."/>
            <person name="Laetsch D."/>
            <person name="Stevens L."/>
            <person name="Kumar S."/>
            <person name="Horikawa D."/>
            <person name="Ishino K."/>
            <person name="Komine S."/>
            <person name="Tomita M."/>
            <person name="Blaxter M."/>
            <person name="Arakawa K."/>
        </authorList>
    </citation>
    <scope>NUCLEOTIDE SEQUENCE [LARGE SCALE GENOMIC DNA]</scope>
    <source>
        <strain evidence="3">Z151</strain>
    </source>
</reference>
<dbReference type="EMBL" id="MTYJ01000073">
    <property type="protein sequence ID" value="OQV16495.1"/>
    <property type="molecule type" value="Genomic_DNA"/>
</dbReference>
<comment type="caution">
    <text evidence="2">The sequence shown here is derived from an EMBL/GenBank/DDBJ whole genome shotgun (WGS) entry which is preliminary data.</text>
</comment>
<proteinExistence type="predicted"/>
<accession>A0A1W0WMS9</accession>
<evidence type="ECO:0000256" key="1">
    <source>
        <dbReference type="SAM" id="MobiDB-lite"/>
    </source>
</evidence>
<sequence length="154" mass="16961">MVCIPCILIPAFLWFYYRFIRPYMGPVLAKLEDWLAPLKAKWCPQCSITGVCPIKRPSTKLSDGVIKNRPDQTDVASPSAPIDEEVEDSGEIDSPEKLEMVIDTGTFGVDVRKRRLEAAHHIDGAHGAEPTVVRSARHIDGAHGAEPTVVRSAD</sequence>
<dbReference type="OrthoDB" id="10062823at2759"/>
<protein>
    <submittedName>
        <fullName evidence="2">Uncharacterized protein</fullName>
    </submittedName>
</protein>
<name>A0A1W0WMS9_HYPEX</name>
<gene>
    <name evidence="2" type="ORF">BV898_09334</name>
</gene>